<dbReference type="PANTHER" id="PTHR42759:SF1">
    <property type="entry name" value="MAGNESIUM-CHELATASE SUBUNIT CHLD"/>
    <property type="match status" value="1"/>
</dbReference>
<dbReference type="PANTHER" id="PTHR42759">
    <property type="entry name" value="MOXR FAMILY PROTEIN"/>
    <property type="match status" value="1"/>
</dbReference>
<feature type="domain" description="AAA+ ATPase" evidence="3">
    <location>
        <begin position="34"/>
        <end position="175"/>
    </location>
</feature>
<dbReference type="Proteomes" id="UP000244727">
    <property type="component" value="Chromosome"/>
</dbReference>
<dbReference type="FunFam" id="3.40.50.300:FF:000640">
    <property type="entry name" value="MoxR family ATPase"/>
    <property type="match status" value="1"/>
</dbReference>
<dbReference type="InterPro" id="IPR050764">
    <property type="entry name" value="CbbQ/NirQ/NorQ/GpvN"/>
</dbReference>
<dbReference type="InterPro" id="IPR041628">
    <property type="entry name" value="ChlI/MoxR_AAA_lid"/>
</dbReference>
<dbReference type="KEGG" id="harc:HARCEL1_13135"/>
<evidence type="ECO:0000313" key="4">
    <source>
        <dbReference type="EMBL" id="AWB28557.1"/>
    </source>
</evidence>
<dbReference type="InterPro" id="IPR027417">
    <property type="entry name" value="P-loop_NTPase"/>
</dbReference>
<organism evidence="4 5">
    <name type="scientific">Halococcoides cellulosivorans</name>
    <dbReference type="NCBI Taxonomy" id="1679096"/>
    <lineage>
        <taxon>Archaea</taxon>
        <taxon>Methanobacteriati</taxon>
        <taxon>Methanobacteriota</taxon>
        <taxon>Stenosarchaea group</taxon>
        <taxon>Halobacteria</taxon>
        <taxon>Halobacteriales</taxon>
        <taxon>Haloarculaceae</taxon>
        <taxon>Halococcoides</taxon>
    </lineage>
</organism>
<keyword evidence="5" id="KW-1185">Reference proteome</keyword>
<evidence type="ECO:0000259" key="3">
    <source>
        <dbReference type="SMART" id="SM00382"/>
    </source>
</evidence>
<dbReference type="Gene3D" id="1.10.8.80">
    <property type="entry name" value="Magnesium chelatase subunit I, C-Terminal domain"/>
    <property type="match status" value="1"/>
</dbReference>
<dbReference type="Pfam" id="PF17863">
    <property type="entry name" value="AAA_lid_2"/>
    <property type="match status" value="1"/>
</dbReference>
<accession>A0A2R4X446</accession>
<evidence type="ECO:0000256" key="2">
    <source>
        <dbReference type="ARBA" id="ARBA00022840"/>
    </source>
</evidence>
<dbReference type="Pfam" id="PF07726">
    <property type="entry name" value="AAA_3"/>
    <property type="match status" value="1"/>
</dbReference>
<dbReference type="AlphaFoldDB" id="A0A2R4X446"/>
<keyword evidence="1" id="KW-0547">Nucleotide-binding</keyword>
<sequence>MTVGSTAERIHEEIERVIVGQSEAVELLTVALLARGHVLLEGIPGVAKTTLAESFASASGLDRSRIQLTPDLIPADITGTTVFREDSRTFEFQQGPVFANLVIADEINRATPNAQSALLEAMQERSVTVDGTAHDLPRPFMVVATQNPVEMEGTYELPRAQRDRFLFEVSLGPPTADEERAMLDRFDDRPELGPSAVETVVSADEIDDLRAAVDAVTVAPAIREYIVDLAVATRESPDLSIGLSPRAALQWQWATKARAAVHDREYVLPDDVKALAVPIARHRIHLDRDAALADRSIDDVLDEMLDSVPTPDAAGPDGS</sequence>
<dbReference type="SUPFAM" id="SSF52540">
    <property type="entry name" value="P-loop containing nucleoside triphosphate hydrolases"/>
    <property type="match status" value="1"/>
</dbReference>
<reference evidence="4 5" key="1">
    <citation type="submission" date="2018-04" db="EMBL/GenBank/DDBJ databases">
        <title>Halococcoides cellulosivorans gen. nov., sp. nov., an extremely halophilic cellulose-utilizing haloarchaeon from hypersaline lakes.</title>
        <authorList>
            <person name="Sorokin D.Y."/>
            <person name="Toshchakov S.V."/>
            <person name="Samarov N.I."/>
            <person name="Korzhenkov A."/>
            <person name="Kublanov I.V."/>
        </authorList>
    </citation>
    <scope>NUCLEOTIDE SEQUENCE [LARGE SCALE GENOMIC DNA]</scope>
    <source>
        <strain evidence="4 5">HArcel1</strain>
    </source>
</reference>
<gene>
    <name evidence="4" type="ORF">HARCEL1_13135</name>
</gene>
<dbReference type="CDD" id="cd00009">
    <property type="entry name" value="AAA"/>
    <property type="match status" value="1"/>
</dbReference>
<evidence type="ECO:0000313" key="5">
    <source>
        <dbReference type="Proteomes" id="UP000244727"/>
    </source>
</evidence>
<protein>
    <submittedName>
        <fullName evidence="4">Magnesium chelatase</fullName>
    </submittedName>
</protein>
<dbReference type="SMART" id="SM00382">
    <property type="entry name" value="AAA"/>
    <property type="match status" value="1"/>
</dbReference>
<dbReference type="InterPro" id="IPR003593">
    <property type="entry name" value="AAA+_ATPase"/>
</dbReference>
<dbReference type="GeneID" id="36513468"/>
<evidence type="ECO:0000256" key="1">
    <source>
        <dbReference type="ARBA" id="ARBA00022741"/>
    </source>
</evidence>
<dbReference type="Gene3D" id="3.40.50.300">
    <property type="entry name" value="P-loop containing nucleotide triphosphate hydrolases"/>
    <property type="match status" value="1"/>
</dbReference>
<proteinExistence type="predicted"/>
<dbReference type="GO" id="GO:0016887">
    <property type="term" value="F:ATP hydrolysis activity"/>
    <property type="evidence" value="ECO:0007669"/>
    <property type="project" value="InterPro"/>
</dbReference>
<name>A0A2R4X446_9EURY</name>
<dbReference type="InterPro" id="IPR011703">
    <property type="entry name" value="ATPase_AAA-3"/>
</dbReference>
<dbReference type="GO" id="GO:0005524">
    <property type="term" value="F:ATP binding"/>
    <property type="evidence" value="ECO:0007669"/>
    <property type="project" value="UniProtKB-KW"/>
</dbReference>
<keyword evidence="2" id="KW-0067">ATP-binding</keyword>
<dbReference type="PIRSF" id="PIRSF002849">
    <property type="entry name" value="AAA_ATPase_chaperone_MoxR_prd"/>
    <property type="match status" value="1"/>
</dbReference>
<dbReference type="RefSeq" id="WP_108384005.1">
    <property type="nucleotide sequence ID" value="NZ_CP028858.1"/>
</dbReference>
<dbReference type="EMBL" id="CP028858">
    <property type="protein sequence ID" value="AWB28557.1"/>
    <property type="molecule type" value="Genomic_DNA"/>
</dbReference>